<dbReference type="PANTHER" id="PTHR30472">
    <property type="entry name" value="FERRIC ENTEROBACTIN TRANSPORT SYSTEM PERMEASE PROTEIN"/>
    <property type="match status" value="1"/>
</dbReference>
<keyword evidence="5 8" id="KW-0812">Transmembrane</keyword>
<protein>
    <submittedName>
        <fullName evidence="9">Iron complex transport system permease protein</fullName>
    </submittedName>
</protein>
<comment type="similarity">
    <text evidence="2">Belongs to the binding-protein-dependent transport system permease family. FecCD subfamily.</text>
</comment>
<evidence type="ECO:0000256" key="3">
    <source>
        <dbReference type="ARBA" id="ARBA00022448"/>
    </source>
</evidence>
<evidence type="ECO:0000256" key="5">
    <source>
        <dbReference type="ARBA" id="ARBA00022692"/>
    </source>
</evidence>
<feature type="transmembrane region" description="Helical" evidence="8">
    <location>
        <begin position="125"/>
        <end position="143"/>
    </location>
</feature>
<keyword evidence="7 8" id="KW-0472">Membrane</keyword>
<evidence type="ECO:0000256" key="7">
    <source>
        <dbReference type="ARBA" id="ARBA00023136"/>
    </source>
</evidence>
<evidence type="ECO:0000256" key="8">
    <source>
        <dbReference type="SAM" id="Phobius"/>
    </source>
</evidence>
<keyword evidence="10" id="KW-1185">Reference proteome</keyword>
<dbReference type="InterPro" id="IPR037294">
    <property type="entry name" value="ABC_BtuC-like"/>
</dbReference>
<dbReference type="PANTHER" id="PTHR30472:SF70">
    <property type="entry name" value="MOLYBDATE IMPORT SYSTEM PERMEASE PROTEIN MOLB"/>
    <property type="match status" value="1"/>
</dbReference>
<feature type="transmembrane region" description="Helical" evidence="8">
    <location>
        <begin position="99"/>
        <end position="119"/>
    </location>
</feature>
<feature type="transmembrane region" description="Helical" evidence="8">
    <location>
        <begin position="287"/>
        <end position="306"/>
    </location>
</feature>
<feature type="transmembrane region" description="Helical" evidence="8">
    <location>
        <begin position="312"/>
        <end position="332"/>
    </location>
</feature>
<gene>
    <name evidence="9" type="ORF">SAMN06296020_10839</name>
</gene>
<comment type="caution">
    <text evidence="9">The sequence shown here is derived from an EMBL/GenBank/DDBJ whole genome shotgun (WGS) entry which is preliminary data.</text>
</comment>
<comment type="subcellular location">
    <subcellularLocation>
        <location evidence="1">Cell membrane</location>
        <topology evidence="1">Multi-pass membrane protein</topology>
    </subcellularLocation>
</comment>
<evidence type="ECO:0000313" key="10">
    <source>
        <dbReference type="Proteomes" id="UP001158066"/>
    </source>
</evidence>
<accession>A0AA45WWH6</accession>
<dbReference type="CDD" id="cd06550">
    <property type="entry name" value="TM_ABC_iron-siderophores_like"/>
    <property type="match status" value="1"/>
</dbReference>
<evidence type="ECO:0000256" key="6">
    <source>
        <dbReference type="ARBA" id="ARBA00022989"/>
    </source>
</evidence>
<dbReference type="Gene3D" id="1.10.3470.10">
    <property type="entry name" value="ABC transporter involved in vitamin B12 uptake, BtuC"/>
    <property type="match status" value="1"/>
</dbReference>
<dbReference type="SUPFAM" id="SSF81345">
    <property type="entry name" value="ABC transporter involved in vitamin B12 uptake, BtuC"/>
    <property type="match status" value="1"/>
</dbReference>
<dbReference type="InterPro" id="IPR000522">
    <property type="entry name" value="ABC_transptr_permease_BtuC"/>
</dbReference>
<evidence type="ECO:0000256" key="2">
    <source>
        <dbReference type="ARBA" id="ARBA00007935"/>
    </source>
</evidence>
<evidence type="ECO:0000256" key="4">
    <source>
        <dbReference type="ARBA" id="ARBA00022475"/>
    </source>
</evidence>
<dbReference type="EMBL" id="FXUF01000008">
    <property type="protein sequence ID" value="SMP60049.1"/>
    <property type="molecule type" value="Genomic_DNA"/>
</dbReference>
<name>A0AA45WWH6_9CLOT</name>
<keyword evidence="4" id="KW-1003">Cell membrane</keyword>
<dbReference type="FunFam" id="1.10.3470.10:FF:000001">
    <property type="entry name" value="Vitamin B12 ABC transporter permease BtuC"/>
    <property type="match status" value="1"/>
</dbReference>
<feature type="transmembrane region" description="Helical" evidence="8">
    <location>
        <begin position="71"/>
        <end position="92"/>
    </location>
</feature>
<proteinExistence type="inferred from homology"/>
<evidence type="ECO:0000313" key="9">
    <source>
        <dbReference type="EMBL" id="SMP60049.1"/>
    </source>
</evidence>
<keyword evidence="6 8" id="KW-1133">Transmembrane helix</keyword>
<reference evidence="9" key="1">
    <citation type="submission" date="2017-05" db="EMBL/GenBank/DDBJ databases">
        <authorList>
            <person name="Varghese N."/>
            <person name="Submissions S."/>
        </authorList>
    </citation>
    <scope>NUCLEOTIDE SEQUENCE</scope>
    <source>
        <strain evidence="9">Su22</strain>
    </source>
</reference>
<dbReference type="GO" id="GO:0033214">
    <property type="term" value="P:siderophore-iron import into cell"/>
    <property type="evidence" value="ECO:0007669"/>
    <property type="project" value="TreeGrafter"/>
</dbReference>
<organism evidence="9 10">
    <name type="scientific">Anoxynatronum buryatiense</name>
    <dbReference type="NCBI Taxonomy" id="489973"/>
    <lineage>
        <taxon>Bacteria</taxon>
        <taxon>Bacillati</taxon>
        <taxon>Bacillota</taxon>
        <taxon>Clostridia</taxon>
        <taxon>Eubacteriales</taxon>
        <taxon>Clostridiaceae</taxon>
        <taxon>Anoxynatronum</taxon>
    </lineage>
</organism>
<dbReference type="GO" id="GO:0022857">
    <property type="term" value="F:transmembrane transporter activity"/>
    <property type="evidence" value="ECO:0007669"/>
    <property type="project" value="InterPro"/>
</dbReference>
<dbReference type="RefSeq" id="WP_283409530.1">
    <property type="nucleotide sequence ID" value="NZ_FXUF01000008.1"/>
</dbReference>
<feature type="transmembrane region" description="Helical" evidence="8">
    <location>
        <begin position="155"/>
        <end position="177"/>
    </location>
</feature>
<dbReference type="Proteomes" id="UP001158066">
    <property type="component" value="Unassembled WGS sequence"/>
</dbReference>
<feature type="transmembrane region" description="Helical" evidence="8">
    <location>
        <begin position="246"/>
        <end position="275"/>
    </location>
</feature>
<evidence type="ECO:0000256" key="1">
    <source>
        <dbReference type="ARBA" id="ARBA00004651"/>
    </source>
</evidence>
<dbReference type="Pfam" id="PF01032">
    <property type="entry name" value="FecCD"/>
    <property type="match status" value="1"/>
</dbReference>
<sequence length="340" mass="36152">MKPLMTLPIMVRRLLLVTFPLAALLLSVFIGRYPLSIYQVLEILSLPFFGRGEELPAMHQTVIWQIRLPRALLGAMVGASLSASGATFQGIFKNPLVSSNILGVSSGAGFGATLAIILFGQGTMIYIFAFLFGTLAVVFSYLVARHYRTTPTIMLVLGGVVVSSIFSSLISLAKYVADPYTDLPAIVFWLMGSLATARWEDITTAGLPMLLGVAGLMALRWRINVLSMGDKEAQSLGINTTLTKGFLIGSASLATTGAVCVSGIIGWVGLIIPHIARILVGNDHKALIPASMLLGAGYLVLVDIIARTLTGAEIPLGILTALIGGPFFIYLLKKTKGGGW</sequence>
<feature type="transmembrane region" description="Helical" evidence="8">
    <location>
        <begin position="206"/>
        <end position="223"/>
    </location>
</feature>
<keyword evidence="3" id="KW-0813">Transport</keyword>
<dbReference type="AlphaFoldDB" id="A0AA45WWH6"/>
<dbReference type="GO" id="GO:0005886">
    <property type="term" value="C:plasma membrane"/>
    <property type="evidence" value="ECO:0007669"/>
    <property type="project" value="UniProtKB-SubCell"/>
</dbReference>